<evidence type="ECO:0000256" key="2">
    <source>
        <dbReference type="SAM" id="Phobius"/>
    </source>
</evidence>
<dbReference type="OrthoDB" id="8617393at2"/>
<reference evidence="4 5" key="1">
    <citation type="journal article" date="2015" name="Stand. Genomic Sci.">
        <title>Genomic Encyclopedia of Bacterial and Archaeal Type Strains, Phase III: the genomes of soil and plant-associated and newly described type strains.</title>
        <authorList>
            <person name="Whitman W.B."/>
            <person name="Woyke T."/>
            <person name="Klenk H.P."/>
            <person name="Zhou Y."/>
            <person name="Lilburn T.G."/>
            <person name="Beck B.J."/>
            <person name="De Vos P."/>
            <person name="Vandamme P."/>
            <person name="Eisen J.A."/>
            <person name="Garrity G."/>
            <person name="Hugenholtz P."/>
            <person name="Kyrpides N.C."/>
        </authorList>
    </citation>
    <scope>NUCLEOTIDE SEQUENCE [LARGE SCALE GENOMIC DNA]</scope>
    <source>
        <strain evidence="4 5">CGMCC 1.6858</strain>
    </source>
</reference>
<keyword evidence="1" id="KW-0997">Cell inner membrane</keyword>
<dbReference type="PANTHER" id="PTHR48090">
    <property type="entry name" value="UNDECAPRENYL-PHOSPHATE 4-DEOXY-4-FORMAMIDO-L-ARABINOSE TRANSFERASE-RELATED"/>
    <property type="match status" value="1"/>
</dbReference>
<dbReference type="RefSeq" id="WP_145142772.1">
    <property type="nucleotide sequence ID" value="NZ_VLKY01000008.1"/>
</dbReference>
<evidence type="ECO:0000259" key="3">
    <source>
        <dbReference type="Pfam" id="PF00535"/>
    </source>
</evidence>
<keyword evidence="2" id="KW-0472">Membrane</keyword>
<dbReference type="AlphaFoldDB" id="A0A562Q9Y6"/>
<organism evidence="4 5">
    <name type="scientific">Pseudomonas duriflava</name>
    <dbReference type="NCBI Taxonomy" id="459528"/>
    <lineage>
        <taxon>Bacteria</taxon>
        <taxon>Pseudomonadati</taxon>
        <taxon>Pseudomonadota</taxon>
        <taxon>Gammaproteobacteria</taxon>
        <taxon>Pseudomonadales</taxon>
        <taxon>Pseudomonadaceae</taxon>
        <taxon>Pseudomonas</taxon>
    </lineage>
</organism>
<evidence type="ECO:0000256" key="1">
    <source>
        <dbReference type="ARBA" id="ARBA00022519"/>
    </source>
</evidence>
<dbReference type="GO" id="GO:0005886">
    <property type="term" value="C:plasma membrane"/>
    <property type="evidence" value="ECO:0007669"/>
    <property type="project" value="TreeGrafter"/>
</dbReference>
<keyword evidence="5" id="KW-1185">Reference proteome</keyword>
<dbReference type="GO" id="GO:0016740">
    <property type="term" value="F:transferase activity"/>
    <property type="evidence" value="ECO:0007669"/>
    <property type="project" value="UniProtKB-KW"/>
</dbReference>
<name>A0A562Q9Y6_9PSED</name>
<dbReference type="InterPro" id="IPR050256">
    <property type="entry name" value="Glycosyltransferase_2"/>
</dbReference>
<dbReference type="PANTHER" id="PTHR48090:SF8">
    <property type="entry name" value="GLYCOSYLTRANSFERASE CSBB-RELATED"/>
    <property type="match status" value="1"/>
</dbReference>
<comment type="caution">
    <text evidence="4">The sequence shown here is derived from an EMBL/GenBank/DDBJ whole genome shotgun (WGS) entry which is preliminary data.</text>
</comment>
<dbReference type="InterPro" id="IPR001173">
    <property type="entry name" value="Glyco_trans_2-like"/>
</dbReference>
<protein>
    <submittedName>
        <fullName evidence="4">Glycosyltransferase involved in cell wall biosynthesis</fullName>
    </submittedName>
</protein>
<feature type="transmembrane region" description="Helical" evidence="2">
    <location>
        <begin position="273"/>
        <end position="291"/>
    </location>
</feature>
<gene>
    <name evidence="4" type="ORF">IQ22_02767</name>
</gene>
<accession>A0A562Q9Y6</accession>
<dbReference type="SUPFAM" id="SSF53448">
    <property type="entry name" value="Nucleotide-diphospho-sugar transferases"/>
    <property type="match status" value="1"/>
</dbReference>
<evidence type="ECO:0000313" key="5">
    <source>
        <dbReference type="Proteomes" id="UP000316905"/>
    </source>
</evidence>
<keyword evidence="4" id="KW-0808">Transferase</keyword>
<keyword evidence="2" id="KW-0812">Transmembrane</keyword>
<keyword evidence="2" id="KW-1133">Transmembrane helix</keyword>
<dbReference type="Pfam" id="PF00535">
    <property type="entry name" value="Glycos_transf_2"/>
    <property type="match status" value="1"/>
</dbReference>
<sequence>MSYYPVLLSVVFVVRNQSRELEAALTNAASVVSSLVSDYELIIVDNASTDESVATLKGLTSEKGLPNLQVYALTKEVDTDTACWVGLENALGDFVAVIDPLIDDINFLPAMLEHAAQGMDVVFAINTHKPIRSFPYKACFAGFNALYKRLGGVDLANDAPQYRLLSKRVVNFILQHPVPAVTYRHLPATAGFAQVKLSYSAKPKARQNKHLKESIERGIRLLVSTTRAPMRFVSVICLFGAAANLLYSAYVIVVGLIKADVAPGWVTLSLQQSGMFFLLSLALLVLGEYIVQMVTRTNEGPAYHVAQEFTSAIMTRREKLNIEVVDDAQAAEPKMAVASHIV</sequence>
<evidence type="ECO:0000313" key="4">
    <source>
        <dbReference type="EMBL" id="TWI53548.1"/>
    </source>
</evidence>
<keyword evidence="1" id="KW-1003">Cell membrane</keyword>
<dbReference type="Proteomes" id="UP000316905">
    <property type="component" value="Unassembled WGS sequence"/>
</dbReference>
<proteinExistence type="predicted"/>
<feature type="transmembrane region" description="Helical" evidence="2">
    <location>
        <begin position="232"/>
        <end position="253"/>
    </location>
</feature>
<dbReference type="EMBL" id="VLKY01000008">
    <property type="protein sequence ID" value="TWI53548.1"/>
    <property type="molecule type" value="Genomic_DNA"/>
</dbReference>
<feature type="domain" description="Glycosyltransferase 2-like" evidence="3">
    <location>
        <begin position="9"/>
        <end position="170"/>
    </location>
</feature>
<dbReference type="InterPro" id="IPR029044">
    <property type="entry name" value="Nucleotide-diphossugar_trans"/>
</dbReference>
<dbReference type="Gene3D" id="3.90.550.10">
    <property type="entry name" value="Spore Coat Polysaccharide Biosynthesis Protein SpsA, Chain A"/>
    <property type="match status" value="1"/>
</dbReference>